<dbReference type="InterPro" id="IPR036388">
    <property type="entry name" value="WH-like_DNA-bd_sf"/>
</dbReference>
<dbReference type="AlphaFoldDB" id="A0A0D6GI72"/>
<dbReference type="Proteomes" id="UP001141992">
    <property type="component" value="Unassembled WGS sequence"/>
</dbReference>
<dbReference type="Gene3D" id="1.10.10.10">
    <property type="entry name" value="Winged helix-like DNA-binding domain superfamily/Winged helix DNA-binding domain"/>
    <property type="match status" value="1"/>
</dbReference>
<dbReference type="PROSITE" id="PS00261">
    <property type="entry name" value="GLYCO_HORMONE_BETA_1"/>
    <property type="match status" value="1"/>
</dbReference>
<organism evidence="1 2">
    <name type="scientific">Alcaligenes xylosoxydans xylosoxydans</name>
    <name type="common">Achromobacter xylosoxidans</name>
    <dbReference type="NCBI Taxonomy" id="85698"/>
    <lineage>
        <taxon>Bacteria</taxon>
        <taxon>Pseudomonadati</taxon>
        <taxon>Pseudomonadota</taxon>
        <taxon>Betaproteobacteria</taxon>
        <taxon>Burkholderiales</taxon>
        <taxon>Alcaligenaceae</taxon>
        <taxon>Achromobacter</taxon>
    </lineage>
</organism>
<dbReference type="RefSeq" id="WP_026382616.1">
    <property type="nucleotide sequence ID" value="NZ_CABIYZ010000001.1"/>
</dbReference>
<protein>
    <submittedName>
        <fullName evidence="1">Transcriptional regulator</fullName>
    </submittedName>
</protein>
<evidence type="ECO:0000313" key="1">
    <source>
        <dbReference type="EMBL" id="MCZ8400325.1"/>
    </source>
</evidence>
<accession>A0A0M7IGV7</accession>
<dbReference type="GO" id="GO:0005179">
    <property type="term" value="F:hormone activity"/>
    <property type="evidence" value="ECO:0007669"/>
    <property type="project" value="InterPro"/>
</dbReference>
<dbReference type="GeneID" id="75275013"/>
<dbReference type="InterPro" id="IPR018245">
    <property type="entry name" value="Gonadotropin_bsu_CS"/>
</dbReference>
<dbReference type="EMBL" id="JAPZVI010000001">
    <property type="protein sequence ID" value="MCZ8400325.1"/>
    <property type="molecule type" value="Genomic_DNA"/>
</dbReference>
<evidence type="ECO:0000313" key="2">
    <source>
        <dbReference type="Proteomes" id="UP001141992"/>
    </source>
</evidence>
<dbReference type="SUPFAM" id="SSF46785">
    <property type="entry name" value="Winged helix' DNA-binding domain"/>
    <property type="match status" value="1"/>
</dbReference>
<sequence length="220" mass="24728">MSDDNLSHPLSWQPHQPADRVLMTLKTRGPQSVAVIAKALDVTAEAVRQQMARLHADGLVDSESRSAGRGRPTQIWFLTDAGHRRFPDTHADMTVQMINAVRQVFGDEGVDKLISVREAAMLANYRQALQGARDLAQRVDSLMRVRSAEGYMAETRRDGDDFLFIENHCPICAAAQACMGFCRSELELFRQVLGEDVRVEREEHILLGARRCAYRISPRP</sequence>
<reference evidence="1" key="1">
    <citation type="submission" date="2022-12" db="EMBL/GenBank/DDBJ databases">
        <authorList>
            <person name="Voronina O.L."/>
            <person name="Kunda M.S."/>
            <person name="Ryzhova N."/>
            <person name="Aksenova E.I."/>
        </authorList>
    </citation>
    <scope>NUCLEOTIDE SEQUENCE</scope>
    <source>
        <strain evidence="1">SCCH136:Ach223948</strain>
    </source>
</reference>
<name>A0A0D6GI72_ALCXX</name>
<dbReference type="InterPro" id="IPR036390">
    <property type="entry name" value="WH_DNA-bd_sf"/>
</dbReference>
<dbReference type="KEGG" id="axx:ERS451415_01356"/>
<comment type="caution">
    <text evidence="1">The sequence shown here is derived from an EMBL/GenBank/DDBJ whole genome shotgun (WGS) entry which is preliminary data.</text>
</comment>
<gene>
    <name evidence="1" type="ORF">O9570_02650</name>
</gene>
<accession>A0A0D6GI72</accession>
<dbReference type="GO" id="GO:0005576">
    <property type="term" value="C:extracellular region"/>
    <property type="evidence" value="ECO:0007669"/>
    <property type="project" value="InterPro"/>
</dbReference>
<proteinExistence type="predicted"/>
<dbReference type="eggNOG" id="COG2345">
    <property type="taxonomic scope" value="Bacteria"/>
</dbReference>